<evidence type="ECO:0000259" key="4">
    <source>
        <dbReference type="PROSITE" id="PS50932"/>
    </source>
</evidence>
<keyword evidence="1" id="KW-0805">Transcription regulation</keyword>
<dbReference type="InterPro" id="IPR028082">
    <property type="entry name" value="Peripla_BP_I"/>
</dbReference>
<dbReference type="InterPro" id="IPR001761">
    <property type="entry name" value="Peripla_BP/Lac1_sug-bd_dom"/>
</dbReference>
<dbReference type="Pfam" id="PF00356">
    <property type="entry name" value="LacI"/>
    <property type="match status" value="1"/>
</dbReference>
<evidence type="ECO:0000256" key="2">
    <source>
        <dbReference type="ARBA" id="ARBA00023125"/>
    </source>
</evidence>
<dbReference type="PRINTS" id="PR00036">
    <property type="entry name" value="HTHLACI"/>
</dbReference>
<dbReference type="SUPFAM" id="SSF53822">
    <property type="entry name" value="Periplasmic binding protein-like I"/>
    <property type="match status" value="1"/>
</dbReference>
<reference evidence="5 6" key="1">
    <citation type="journal article" date="2012" name="BMC Genomics">
        <title>Genomic sequence analysis and characterization of Sneathia amnii sp. nov.</title>
        <authorList>
            <consortium name="Vaginal Microbiome Consortium (additional members)"/>
            <person name="Harwich M.D.Jr."/>
            <person name="Serrano M.G."/>
            <person name="Fettweis J.M."/>
            <person name="Alves J.M."/>
            <person name="Reimers M.A."/>
            <person name="Buck G.A."/>
            <person name="Jefferson K.K."/>
        </authorList>
    </citation>
    <scope>NUCLEOTIDE SEQUENCE [LARGE SCALE GENOMIC DNA]</scope>
    <source>
        <strain evidence="5 6">SN35</strain>
    </source>
</reference>
<dbReference type="PROSITE" id="PS00356">
    <property type="entry name" value="HTH_LACI_1"/>
    <property type="match status" value="1"/>
</dbReference>
<dbReference type="SMART" id="SM00354">
    <property type="entry name" value="HTH_LACI"/>
    <property type="match status" value="1"/>
</dbReference>
<keyword evidence="6" id="KW-1185">Reference proteome</keyword>
<evidence type="ECO:0000313" key="6">
    <source>
        <dbReference type="Proteomes" id="UP000033103"/>
    </source>
</evidence>
<proteinExistence type="predicted"/>
<dbReference type="InterPro" id="IPR000843">
    <property type="entry name" value="HTH_LacI"/>
</dbReference>
<protein>
    <recommendedName>
        <fullName evidence="4">HTH lacI-type domain-containing protein</fullName>
    </recommendedName>
</protein>
<dbReference type="EMBL" id="CP011280">
    <property type="protein sequence ID" value="AKC95787.1"/>
    <property type="molecule type" value="Genomic_DNA"/>
</dbReference>
<feature type="domain" description="HTH lacI-type" evidence="4">
    <location>
        <begin position="3"/>
        <end position="58"/>
    </location>
</feature>
<dbReference type="Gene3D" id="3.40.50.2300">
    <property type="match status" value="2"/>
</dbReference>
<keyword evidence="2" id="KW-0238">DNA-binding</keyword>
<dbReference type="Gene3D" id="1.10.260.40">
    <property type="entry name" value="lambda repressor-like DNA-binding domains"/>
    <property type="match status" value="1"/>
</dbReference>
<dbReference type="HOGENOM" id="CLU_037628_6_0_0"/>
<evidence type="ECO:0000256" key="1">
    <source>
        <dbReference type="ARBA" id="ARBA00023015"/>
    </source>
</evidence>
<evidence type="ECO:0000256" key="3">
    <source>
        <dbReference type="ARBA" id="ARBA00023163"/>
    </source>
</evidence>
<dbReference type="CDD" id="cd01392">
    <property type="entry name" value="HTH_LacI"/>
    <property type="match status" value="1"/>
</dbReference>
<dbReference type="KEGG" id="sns:VC03_04685"/>
<evidence type="ECO:0000313" key="5">
    <source>
        <dbReference type="EMBL" id="AKC95787.1"/>
    </source>
</evidence>
<dbReference type="GO" id="GO:0000976">
    <property type="term" value="F:transcription cis-regulatory region binding"/>
    <property type="evidence" value="ECO:0007669"/>
    <property type="project" value="TreeGrafter"/>
</dbReference>
<dbReference type="PATRIC" id="fig|1069640.6.peg.927"/>
<dbReference type="InterPro" id="IPR010982">
    <property type="entry name" value="Lambda_DNA-bd_dom_sf"/>
</dbReference>
<dbReference type="STRING" id="187101.VC03_04685"/>
<dbReference type="PANTHER" id="PTHR30146">
    <property type="entry name" value="LACI-RELATED TRANSCRIPTIONAL REPRESSOR"/>
    <property type="match status" value="1"/>
</dbReference>
<dbReference type="OrthoDB" id="1639518at2"/>
<gene>
    <name evidence="5" type="ORF">VC03_04685</name>
</gene>
<dbReference type="PANTHER" id="PTHR30146:SF154">
    <property type="entry name" value="TRANSCRIPTION REGULATOR, MEMBER OF GALR FAMILY"/>
    <property type="match status" value="1"/>
</dbReference>
<dbReference type="Proteomes" id="UP000033103">
    <property type="component" value="Chromosome"/>
</dbReference>
<keyword evidence="3" id="KW-0804">Transcription</keyword>
<dbReference type="SUPFAM" id="SSF47413">
    <property type="entry name" value="lambda repressor-like DNA-binding domains"/>
    <property type="match status" value="1"/>
</dbReference>
<dbReference type="PROSITE" id="PS50932">
    <property type="entry name" value="HTH_LACI_2"/>
    <property type="match status" value="1"/>
</dbReference>
<dbReference type="RefSeq" id="WP_046328891.1">
    <property type="nucleotide sequence ID" value="NZ_CP011280.1"/>
</dbReference>
<dbReference type="GO" id="GO:0003700">
    <property type="term" value="F:DNA-binding transcription factor activity"/>
    <property type="evidence" value="ECO:0007669"/>
    <property type="project" value="TreeGrafter"/>
</dbReference>
<dbReference type="Pfam" id="PF00532">
    <property type="entry name" value="Peripla_BP_1"/>
    <property type="match status" value="1"/>
</dbReference>
<dbReference type="CDD" id="cd06283">
    <property type="entry name" value="PBP1_RegR_EndR_KdgR-like"/>
    <property type="match status" value="1"/>
</dbReference>
<dbReference type="AlphaFoldDB" id="A0A0E3ZCN2"/>
<accession>A0A0E3ZCN2</accession>
<name>A0A0E3ZCN2_9FUSO</name>
<sequence length="328" mass="37251">MELTINDIAKLANVSKTTVSRFLNGKYEFMSSDTRKRIQEIIDSTGYTPSNLARSLKTRKGKIIGLTIADMQNQFSSFIFKGISEVCCKKGYHVLVTEVNGDEKDAINSLLSYNIDGLIINTIGGNDEYIIDLAKKKNIPIVLADRSIGSKNTIDTVTCDNYIASYNLMKHLKKQGFENVAFFTSNMKNNSVKNLRYSAFCDAMSDIFKRNPKDTTYIDNFNLKDFIQKYRNSNTAIFCVNGSILLKVLDEVNNLNLSLKEENIGICSFDDWGWQELLNITTIRQDSYECGKICANLLFKRLENMDKTVEFIELPTKLIVRNSTKNEV</sequence>
<organism evidence="5 6">
    <name type="scientific">Sneathia vaginalis</name>
    <dbReference type="NCBI Taxonomy" id="187101"/>
    <lineage>
        <taxon>Bacteria</taxon>
        <taxon>Fusobacteriati</taxon>
        <taxon>Fusobacteriota</taxon>
        <taxon>Fusobacteriia</taxon>
        <taxon>Fusobacteriales</taxon>
        <taxon>Leptotrichiaceae</taxon>
        <taxon>Sneathia</taxon>
    </lineage>
</organism>